<organism evidence="2 3">
    <name type="scientific">Halorubrum vacuolatum</name>
    <name type="common">Natronobacterium vacuolatum</name>
    <dbReference type="NCBI Taxonomy" id="63740"/>
    <lineage>
        <taxon>Archaea</taxon>
        <taxon>Methanobacteriati</taxon>
        <taxon>Methanobacteriota</taxon>
        <taxon>Stenosarchaea group</taxon>
        <taxon>Halobacteria</taxon>
        <taxon>Halobacteriales</taxon>
        <taxon>Haloferacaceae</taxon>
        <taxon>Halorubrum</taxon>
    </lineage>
</organism>
<accession>A0A238VE17</accession>
<gene>
    <name evidence="2" type="ORF">SAMN06264855_102224</name>
</gene>
<dbReference type="PROSITE" id="PS51257">
    <property type="entry name" value="PROKAR_LIPOPROTEIN"/>
    <property type="match status" value="1"/>
</dbReference>
<evidence type="ECO:0000313" key="3">
    <source>
        <dbReference type="Proteomes" id="UP000198397"/>
    </source>
</evidence>
<evidence type="ECO:0000256" key="1">
    <source>
        <dbReference type="SAM" id="MobiDB-lite"/>
    </source>
</evidence>
<keyword evidence="3" id="KW-1185">Reference proteome</keyword>
<feature type="compositionally biased region" description="Basic and acidic residues" evidence="1">
    <location>
        <begin position="29"/>
        <end position="38"/>
    </location>
</feature>
<dbReference type="RefSeq" id="WP_143420339.1">
    <property type="nucleotide sequence ID" value="NZ_FZNQ01000002.1"/>
</dbReference>
<proteinExistence type="predicted"/>
<feature type="region of interest" description="Disordered" evidence="1">
    <location>
        <begin position="29"/>
        <end position="55"/>
    </location>
</feature>
<dbReference type="Proteomes" id="UP000198397">
    <property type="component" value="Unassembled WGS sequence"/>
</dbReference>
<sequence>MHRRRFLRSVVLSMGAAGLVGCVDRGGRSSGELDRGQHLEPCPVDTLDDHDPPSNLDRETAERFVRSYEPSYIEHVRIDVDRYGRVEGPTTTVEETRAVDDGYVIVVDSRWRTSDPSPVRSLEFERVDETDVKPVPIDHERLTENGTLRQLVEDSVDEGRGGTLYQEHPDYRRTREGIEDAAGRVDGAIIEHRDNLVRVSEIERPGVHGDRAETAAYYVAPGVVSRSTEPDPDPETGDIVEC</sequence>
<name>A0A238VE17_HALVU</name>
<protein>
    <submittedName>
        <fullName evidence="2">Uncharacterized protein</fullName>
    </submittedName>
</protein>
<reference evidence="2 3" key="1">
    <citation type="submission" date="2017-06" db="EMBL/GenBank/DDBJ databases">
        <authorList>
            <person name="Kim H.J."/>
            <person name="Triplett B.A."/>
        </authorList>
    </citation>
    <scope>NUCLEOTIDE SEQUENCE [LARGE SCALE GENOMIC DNA]</scope>
    <source>
        <strain evidence="2 3">DSM 8800</strain>
    </source>
</reference>
<evidence type="ECO:0000313" key="2">
    <source>
        <dbReference type="EMBL" id="SNR31779.1"/>
    </source>
</evidence>
<dbReference type="EMBL" id="FZNQ01000002">
    <property type="protein sequence ID" value="SNR31779.1"/>
    <property type="molecule type" value="Genomic_DNA"/>
</dbReference>
<dbReference type="OrthoDB" id="330525at2157"/>
<dbReference type="AlphaFoldDB" id="A0A238VE17"/>